<name>A0A9P8RGN9_9PEZI</name>
<dbReference type="GO" id="GO:0005737">
    <property type="term" value="C:cytoplasm"/>
    <property type="evidence" value="ECO:0007669"/>
    <property type="project" value="TreeGrafter"/>
</dbReference>
<dbReference type="PANTHER" id="PTHR42840:SF10">
    <property type="entry name" value="BINDING ROSSMANN FOLD OXIDOREDUCTASE, PUTATIVE-RELATED"/>
    <property type="match status" value="1"/>
</dbReference>
<dbReference type="SUPFAM" id="SSF55347">
    <property type="entry name" value="Glyceraldehyde-3-phosphate dehydrogenase-like, C-terminal domain"/>
    <property type="match status" value="1"/>
</dbReference>
<keyword evidence="2" id="KW-1185">Reference proteome</keyword>
<accession>A0A9P8RGN9</accession>
<evidence type="ECO:0008006" key="3">
    <source>
        <dbReference type="Google" id="ProtNLM"/>
    </source>
</evidence>
<protein>
    <recommendedName>
        <fullName evidence="3">Gfo/Idh/MocA-like oxidoreductase N-terminal domain-containing protein</fullName>
    </recommendedName>
</protein>
<evidence type="ECO:0000313" key="1">
    <source>
        <dbReference type="EMBL" id="KAH6645684.1"/>
    </source>
</evidence>
<gene>
    <name evidence="1" type="ORF">BKA67DRAFT_664706</name>
</gene>
<dbReference type="EMBL" id="JAGPXC010000011">
    <property type="protein sequence ID" value="KAH6645684.1"/>
    <property type="molecule type" value="Genomic_DNA"/>
</dbReference>
<sequence length="336" mass="37964">MAKIIRPLDLEAGWRWPRQLNIHTADTKQGCLDWMASFRTFSGHLPRNSGPWRNLAFVRRGLSSFCVLPPESELKHRARLGTGMLFATCPMARFWQALTTMQHVMCEKPISVDLITTEEVVAKSVSKPHLKFLLPFSRRYDESYRATKRMAENGQLGEIHGVEASCLHSQDKNAFYGRYFLDVEKKIPNTKKQVNRVVAFGQQAVYSELAKFGDADNAWGLVEFANDKILQTTLSRTITNGFEAFTRVCGTRGHSVINGNSTLNWVEIRDEYGVRTTSTADAFALYDRTFINDIAEFATAVLEDLPPSCSPQYAHEAGKIACALQHSFARRACLFR</sequence>
<reference evidence="1" key="1">
    <citation type="journal article" date="2021" name="Nat. Commun.">
        <title>Genetic determinants of endophytism in the Arabidopsis root mycobiome.</title>
        <authorList>
            <person name="Mesny F."/>
            <person name="Miyauchi S."/>
            <person name="Thiergart T."/>
            <person name="Pickel B."/>
            <person name="Atanasova L."/>
            <person name="Karlsson M."/>
            <person name="Huettel B."/>
            <person name="Barry K.W."/>
            <person name="Haridas S."/>
            <person name="Chen C."/>
            <person name="Bauer D."/>
            <person name="Andreopoulos W."/>
            <person name="Pangilinan J."/>
            <person name="LaButti K."/>
            <person name="Riley R."/>
            <person name="Lipzen A."/>
            <person name="Clum A."/>
            <person name="Drula E."/>
            <person name="Henrissat B."/>
            <person name="Kohler A."/>
            <person name="Grigoriev I.V."/>
            <person name="Martin F.M."/>
            <person name="Hacquard S."/>
        </authorList>
    </citation>
    <scope>NUCLEOTIDE SEQUENCE</scope>
    <source>
        <strain evidence="1">MPI-SDFR-AT-0073</strain>
    </source>
</reference>
<dbReference type="SUPFAM" id="SSF51735">
    <property type="entry name" value="NAD(P)-binding Rossmann-fold domains"/>
    <property type="match status" value="1"/>
</dbReference>
<dbReference type="GeneID" id="70137316"/>
<dbReference type="Gene3D" id="3.40.50.720">
    <property type="entry name" value="NAD(P)-binding Rossmann-like Domain"/>
    <property type="match status" value="1"/>
</dbReference>
<dbReference type="OrthoDB" id="4665036at2759"/>
<dbReference type="GO" id="GO:0006740">
    <property type="term" value="P:NADPH regeneration"/>
    <property type="evidence" value="ECO:0007669"/>
    <property type="project" value="TreeGrafter"/>
</dbReference>
<evidence type="ECO:0000313" key="2">
    <source>
        <dbReference type="Proteomes" id="UP000758603"/>
    </source>
</evidence>
<dbReference type="InterPro" id="IPR036291">
    <property type="entry name" value="NAD(P)-bd_dom_sf"/>
</dbReference>
<dbReference type="Proteomes" id="UP000758603">
    <property type="component" value="Unassembled WGS sequence"/>
</dbReference>
<dbReference type="AlphaFoldDB" id="A0A9P8RGN9"/>
<dbReference type="PANTHER" id="PTHR42840">
    <property type="entry name" value="NAD(P)-BINDING ROSSMANN-FOLD SUPERFAMILY PROTEIN-RELATED"/>
    <property type="match status" value="1"/>
</dbReference>
<dbReference type="GO" id="GO:0016491">
    <property type="term" value="F:oxidoreductase activity"/>
    <property type="evidence" value="ECO:0007669"/>
    <property type="project" value="TreeGrafter"/>
</dbReference>
<organism evidence="1 2">
    <name type="scientific">Truncatella angustata</name>
    <dbReference type="NCBI Taxonomy" id="152316"/>
    <lineage>
        <taxon>Eukaryota</taxon>
        <taxon>Fungi</taxon>
        <taxon>Dikarya</taxon>
        <taxon>Ascomycota</taxon>
        <taxon>Pezizomycotina</taxon>
        <taxon>Sordariomycetes</taxon>
        <taxon>Xylariomycetidae</taxon>
        <taxon>Amphisphaeriales</taxon>
        <taxon>Sporocadaceae</taxon>
        <taxon>Truncatella</taxon>
    </lineage>
</organism>
<proteinExistence type="predicted"/>
<dbReference type="RefSeq" id="XP_045952198.1">
    <property type="nucleotide sequence ID" value="XM_046108425.1"/>
</dbReference>
<dbReference type="Gene3D" id="3.30.360.10">
    <property type="entry name" value="Dihydrodipicolinate Reductase, domain 2"/>
    <property type="match status" value="1"/>
</dbReference>
<comment type="caution">
    <text evidence="1">The sequence shown here is derived from an EMBL/GenBank/DDBJ whole genome shotgun (WGS) entry which is preliminary data.</text>
</comment>